<protein>
    <submittedName>
        <fullName evidence="2">Uncharacterized protein</fullName>
    </submittedName>
</protein>
<evidence type="ECO:0000256" key="1">
    <source>
        <dbReference type="SAM" id="Phobius"/>
    </source>
</evidence>
<dbReference type="RefSeq" id="WP_183321072.1">
    <property type="nucleotide sequence ID" value="NZ_JACHVQ010000002.1"/>
</dbReference>
<evidence type="ECO:0000313" key="3">
    <source>
        <dbReference type="Proteomes" id="UP000559182"/>
    </source>
</evidence>
<comment type="caution">
    <text evidence="2">The sequence shown here is derived from an EMBL/GenBank/DDBJ whole genome shotgun (WGS) entry which is preliminary data.</text>
</comment>
<dbReference type="Proteomes" id="UP000559182">
    <property type="component" value="Unassembled WGS sequence"/>
</dbReference>
<keyword evidence="1" id="KW-0472">Membrane</keyword>
<sequence length="189" mass="20371">MDNDPVALTARLVAANSFDLDALPANRAGRLTAAQRRRLRTRLRSSRRNSWVPKIGCFAALAFLIHGAATGTLSGGTALSVAFLAFVTGWVGFVIPHYGGFGRNVSSGVVANLDGVVTRKHEVGGDYFAMGGGDDHYYVLGDARFRVSRTGYDALVDGVRCRIYYLPDARTDDRQVMSPMVNIEALSDG</sequence>
<feature type="transmembrane region" description="Helical" evidence="1">
    <location>
        <begin position="51"/>
        <end position="69"/>
    </location>
</feature>
<feature type="transmembrane region" description="Helical" evidence="1">
    <location>
        <begin position="75"/>
        <end position="95"/>
    </location>
</feature>
<organism evidence="2 3">
    <name type="scientific">Flexivirga oryzae</name>
    <dbReference type="NCBI Taxonomy" id="1794944"/>
    <lineage>
        <taxon>Bacteria</taxon>
        <taxon>Bacillati</taxon>
        <taxon>Actinomycetota</taxon>
        <taxon>Actinomycetes</taxon>
        <taxon>Micrococcales</taxon>
        <taxon>Dermacoccaceae</taxon>
        <taxon>Flexivirga</taxon>
    </lineage>
</organism>
<name>A0A839NDQ0_9MICO</name>
<dbReference type="AlphaFoldDB" id="A0A839NDQ0"/>
<proteinExistence type="predicted"/>
<keyword evidence="1" id="KW-1133">Transmembrane helix</keyword>
<dbReference type="EMBL" id="JACHVQ010000002">
    <property type="protein sequence ID" value="MBB2892652.1"/>
    <property type="molecule type" value="Genomic_DNA"/>
</dbReference>
<evidence type="ECO:0000313" key="2">
    <source>
        <dbReference type="EMBL" id="MBB2892652.1"/>
    </source>
</evidence>
<accession>A0A839NDQ0</accession>
<reference evidence="2 3" key="1">
    <citation type="submission" date="2020-08" db="EMBL/GenBank/DDBJ databases">
        <title>Sequencing the genomes of 1000 actinobacteria strains.</title>
        <authorList>
            <person name="Klenk H.-P."/>
        </authorList>
    </citation>
    <scope>NUCLEOTIDE SEQUENCE [LARGE SCALE GENOMIC DNA]</scope>
    <source>
        <strain evidence="2 3">DSM 105369</strain>
    </source>
</reference>
<gene>
    <name evidence="2" type="ORF">FHU39_002670</name>
</gene>
<keyword evidence="1" id="KW-0812">Transmembrane</keyword>
<keyword evidence="3" id="KW-1185">Reference proteome</keyword>